<dbReference type="InterPro" id="IPR012677">
    <property type="entry name" value="Nucleotide-bd_a/b_plait_sf"/>
</dbReference>
<evidence type="ECO:0000313" key="15">
    <source>
        <dbReference type="EMBL" id="KZV99990.1"/>
    </source>
</evidence>
<name>A0A165MZN3_EXIGL</name>
<keyword evidence="9" id="KW-0694">RNA-binding</keyword>
<dbReference type="Pfam" id="PF01485">
    <property type="entry name" value="IBR"/>
    <property type="match status" value="1"/>
</dbReference>
<dbReference type="Proteomes" id="UP000077266">
    <property type="component" value="Unassembled WGS sequence"/>
</dbReference>
<dbReference type="OrthoDB" id="10009520at2759"/>
<accession>A0A165MZN3</accession>
<dbReference type="InterPro" id="IPR002867">
    <property type="entry name" value="IBR_dom"/>
</dbReference>
<feature type="zinc finger region" description="C3H1-type" evidence="10">
    <location>
        <begin position="4"/>
        <end position="31"/>
    </location>
</feature>
<feature type="domain" description="RRM" evidence="12">
    <location>
        <begin position="214"/>
        <end position="277"/>
    </location>
</feature>
<dbReference type="Gene3D" id="1.20.120.1750">
    <property type="match status" value="1"/>
</dbReference>
<evidence type="ECO:0000256" key="3">
    <source>
        <dbReference type="ARBA" id="ARBA00022679"/>
    </source>
</evidence>
<dbReference type="Pfam" id="PF00642">
    <property type="entry name" value="zf-CCCH"/>
    <property type="match status" value="2"/>
</dbReference>
<dbReference type="InterPro" id="IPR035979">
    <property type="entry name" value="RBD_domain_sf"/>
</dbReference>
<dbReference type="STRING" id="1314781.A0A165MZN3"/>
<dbReference type="Gene3D" id="3.30.70.330">
    <property type="match status" value="1"/>
</dbReference>
<keyword evidence="8 10" id="KW-0862">Zinc</keyword>
<dbReference type="InParanoid" id="A0A165MZN3"/>
<dbReference type="CDD" id="cd20335">
    <property type="entry name" value="BRcat_RBR"/>
    <property type="match status" value="1"/>
</dbReference>
<feature type="zinc finger region" description="C3H1-type" evidence="10">
    <location>
        <begin position="40"/>
        <end position="67"/>
    </location>
</feature>
<dbReference type="Pfam" id="PF14608">
    <property type="entry name" value="zf-CCCH_2"/>
    <property type="match status" value="1"/>
</dbReference>
<keyword evidence="4 10" id="KW-0479">Metal-binding</keyword>
<dbReference type="InterPro" id="IPR001841">
    <property type="entry name" value="Znf_RING"/>
</dbReference>
<dbReference type="Gene3D" id="4.10.1000.10">
    <property type="entry name" value="Zinc finger, CCCH-type"/>
    <property type="match status" value="2"/>
</dbReference>
<dbReference type="PANTHER" id="PTHR11685">
    <property type="entry name" value="RBR FAMILY RING FINGER AND IBR DOMAIN-CONTAINING"/>
    <property type="match status" value="1"/>
</dbReference>
<evidence type="ECO:0000259" key="11">
    <source>
        <dbReference type="PROSITE" id="PS50089"/>
    </source>
</evidence>
<keyword evidence="7" id="KW-0833">Ubl conjugation pathway</keyword>
<evidence type="ECO:0000256" key="4">
    <source>
        <dbReference type="ARBA" id="ARBA00022723"/>
    </source>
</evidence>
<dbReference type="PROSITE" id="PS00518">
    <property type="entry name" value="ZF_RING_1"/>
    <property type="match status" value="1"/>
</dbReference>
<dbReference type="GO" id="GO:0061630">
    <property type="term" value="F:ubiquitin protein ligase activity"/>
    <property type="evidence" value="ECO:0007669"/>
    <property type="project" value="UniProtKB-EC"/>
</dbReference>
<dbReference type="GO" id="GO:0003723">
    <property type="term" value="F:RNA binding"/>
    <property type="evidence" value="ECO:0007669"/>
    <property type="project" value="UniProtKB-UniRule"/>
</dbReference>
<keyword evidence="3" id="KW-0808">Transferase</keyword>
<dbReference type="AlphaFoldDB" id="A0A165MZN3"/>
<sequence length="896" mass="98369">MVAPTNTRICHFYRQKRCRKGANCPFLHDEPASAQLVTTSARPPACMFWQSGTCTKGADCAFTHDPASTSSSNSAHTSRPECMYHLQGKCRHGEACSFAHSTPTLPIKPPTNRHPLLQVPAISKEQPKTTASRCALQHVTSIIQHTQTSNDIQKITELPQRQGVSQNIVQETEESRDAESHRDLVWHAIPGSHVQVRFGDGAVVEDVMTAFDSTRIALSKLPPDASEETIRSLVNSFGRVEDITLFEPDAGNESAPARAIVEFDSCLSALNAATALNELAVTSSLGVTSICAASVLARAGERGVASLRSNSIRLSWYAPSRLAYAHYAAIMHAKAAAKRLDKRTFDNREVAAKFQKPTWNQHTSFTVVLSNIPLSADSLHLSRFAGATDVTLGRPTYDEYRAILMLRQILSTQFGDLESLETQATRPGATKLKALARFSSPTAAEEASAALHNKQQSFLGNGPLWIERIYSIKYTASRAQFLAQRHDLELLQAEDRGDYAVKLRIYDVDANNDPVDPVTIRVYSSEPKALGKLKVVVENLLAGERWTDESGAGVWDACFAGVDGEELLAAANATGNGYARRDVHRRSIHLYGSQEGQAFLRLYLWHELESLRSRRQQLKVDKAMMRRLVTGGFARIQDVFGIENVTFNVAARTLEVRSDDVDQNTIQQILDSSSVPALDLAVAAAECPICFCQVSKPVTLLCGHVYCATCIRDHYMASAARGDTFPVVCLGEDGTCGVPIPRMDLQRLLKPDDEAAMMRSSFLAYIRARPNEFKYCPTPDCPELYRPTAEGTVFQCPSCLSKVCPACHAEFHEGSSCAEYREAKAGLGGDESFRLWKQKNSVQPCPGCGMHLEKISGCNHVVCAACKTHMCWKCMGVFAATDIYGHMKAAHSGIFD</sequence>
<evidence type="ECO:0000256" key="9">
    <source>
        <dbReference type="PROSITE-ProRule" id="PRU00176"/>
    </source>
</evidence>
<evidence type="ECO:0000256" key="5">
    <source>
        <dbReference type="ARBA" id="ARBA00022737"/>
    </source>
</evidence>
<dbReference type="SUPFAM" id="SSF90229">
    <property type="entry name" value="CCCH zinc finger"/>
    <property type="match status" value="2"/>
</dbReference>
<evidence type="ECO:0000256" key="2">
    <source>
        <dbReference type="ARBA" id="ARBA00012251"/>
    </source>
</evidence>
<dbReference type="PROSITE" id="PS51873">
    <property type="entry name" value="TRIAD"/>
    <property type="match status" value="1"/>
</dbReference>
<dbReference type="InterPro" id="IPR000571">
    <property type="entry name" value="Znf_CCCH"/>
</dbReference>
<dbReference type="Pfam" id="PF13445">
    <property type="entry name" value="zf-RING_UBOX"/>
    <property type="match status" value="1"/>
</dbReference>
<dbReference type="InterPro" id="IPR027370">
    <property type="entry name" value="Znf-RING_euk"/>
</dbReference>
<dbReference type="InterPro" id="IPR013083">
    <property type="entry name" value="Znf_RING/FYVE/PHD"/>
</dbReference>
<dbReference type="InterPro" id="IPR044066">
    <property type="entry name" value="TRIAD_supradom"/>
</dbReference>
<feature type="zinc finger region" description="C3H1-type" evidence="10">
    <location>
        <begin position="77"/>
        <end position="103"/>
    </location>
</feature>
<evidence type="ECO:0000259" key="14">
    <source>
        <dbReference type="PROSITE" id="PS51873"/>
    </source>
</evidence>
<dbReference type="Pfam" id="PF22191">
    <property type="entry name" value="IBR_1"/>
    <property type="match status" value="1"/>
</dbReference>
<dbReference type="CDD" id="cd16449">
    <property type="entry name" value="RING-HC"/>
    <property type="match status" value="1"/>
</dbReference>
<dbReference type="SMART" id="SM00184">
    <property type="entry name" value="RING"/>
    <property type="match status" value="1"/>
</dbReference>
<dbReference type="EC" id="2.3.2.31" evidence="2"/>
<dbReference type="GO" id="GO:0008270">
    <property type="term" value="F:zinc ion binding"/>
    <property type="evidence" value="ECO:0007669"/>
    <property type="project" value="UniProtKB-KW"/>
</dbReference>
<evidence type="ECO:0000313" key="16">
    <source>
        <dbReference type="Proteomes" id="UP000077266"/>
    </source>
</evidence>
<evidence type="ECO:0000256" key="7">
    <source>
        <dbReference type="ARBA" id="ARBA00022786"/>
    </source>
</evidence>
<evidence type="ECO:0000256" key="6">
    <source>
        <dbReference type="ARBA" id="ARBA00022771"/>
    </source>
</evidence>
<dbReference type="GO" id="GO:0016567">
    <property type="term" value="P:protein ubiquitination"/>
    <property type="evidence" value="ECO:0007669"/>
    <property type="project" value="InterPro"/>
</dbReference>
<evidence type="ECO:0000256" key="1">
    <source>
        <dbReference type="ARBA" id="ARBA00001798"/>
    </source>
</evidence>
<dbReference type="EMBL" id="KV425904">
    <property type="protein sequence ID" value="KZV99990.1"/>
    <property type="molecule type" value="Genomic_DNA"/>
</dbReference>
<evidence type="ECO:0000256" key="10">
    <source>
        <dbReference type="PROSITE-ProRule" id="PRU00723"/>
    </source>
</evidence>
<keyword evidence="5" id="KW-0677">Repeat</keyword>
<gene>
    <name evidence="15" type="ORF">EXIGLDRAFT_639868</name>
</gene>
<dbReference type="Gene3D" id="3.30.40.10">
    <property type="entry name" value="Zinc/RING finger domain, C3HC4 (zinc finger)"/>
    <property type="match status" value="1"/>
</dbReference>
<dbReference type="SMART" id="SM00647">
    <property type="entry name" value="IBR"/>
    <property type="match status" value="1"/>
</dbReference>
<dbReference type="PROSITE" id="PS50102">
    <property type="entry name" value="RRM"/>
    <property type="match status" value="1"/>
</dbReference>
<organism evidence="15 16">
    <name type="scientific">Exidia glandulosa HHB12029</name>
    <dbReference type="NCBI Taxonomy" id="1314781"/>
    <lineage>
        <taxon>Eukaryota</taxon>
        <taxon>Fungi</taxon>
        <taxon>Dikarya</taxon>
        <taxon>Basidiomycota</taxon>
        <taxon>Agaricomycotina</taxon>
        <taxon>Agaricomycetes</taxon>
        <taxon>Auriculariales</taxon>
        <taxon>Exidiaceae</taxon>
        <taxon>Exidia</taxon>
    </lineage>
</organism>
<evidence type="ECO:0000259" key="13">
    <source>
        <dbReference type="PROSITE" id="PS50103"/>
    </source>
</evidence>
<feature type="domain" description="C3H1-type" evidence="13">
    <location>
        <begin position="77"/>
        <end position="103"/>
    </location>
</feature>
<dbReference type="SUPFAM" id="SSF54928">
    <property type="entry name" value="RNA-binding domain, RBD"/>
    <property type="match status" value="1"/>
</dbReference>
<feature type="domain" description="RING-type" evidence="14">
    <location>
        <begin position="683"/>
        <end position="896"/>
    </location>
</feature>
<proteinExistence type="predicted"/>
<evidence type="ECO:0000256" key="8">
    <source>
        <dbReference type="ARBA" id="ARBA00022833"/>
    </source>
</evidence>
<feature type="domain" description="C3H1-type" evidence="13">
    <location>
        <begin position="4"/>
        <end position="31"/>
    </location>
</feature>
<feature type="domain" description="C3H1-type" evidence="13">
    <location>
        <begin position="40"/>
        <end position="67"/>
    </location>
</feature>
<protein>
    <recommendedName>
        <fullName evidence="2">RBR-type E3 ubiquitin transferase</fullName>
        <ecNumber evidence="2">2.3.2.31</ecNumber>
    </recommendedName>
</protein>
<dbReference type="SUPFAM" id="SSF57850">
    <property type="entry name" value="RING/U-box"/>
    <property type="match status" value="3"/>
</dbReference>
<keyword evidence="6 10" id="KW-0863">Zinc-finger</keyword>
<dbReference type="PROSITE" id="PS50089">
    <property type="entry name" value="ZF_RING_2"/>
    <property type="match status" value="1"/>
</dbReference>
<comment type="catalytic activity">
    <reaction evidence="1">
        <text>[E2 ubiquitin-conjugating enzyme]-S-ubiquitinyl-L-cysteine + [acceptor protein]-L-lysine = [E2 ubiquitin-conjugating enzyme]-L-cysteine + [acceptor protein]-N(6)-ubiquitinyl-L-lysine.</text>
        <dbReference type="EC" id="2.3.2.31"/>
    </reaction>
</comment>
<evidence type="ECO:0000259" key="12">
    <source>
        <dbReference type="PROSITE" id="PS50102"/>
    </source>
</evidence>
<dbReference type="Pfam" id="PF00076">
    <property type="entry name" value="RRM_1"/>
    <property type="match status" value="1"/>
</dbReference>
<dbReference type="SMART" id="SM00356">
    <property type="entry name" value="ZnF_C3H1"/>
    <property type="match status" value="3"/>
</dbReference>
<dbReference type="InterPro" id="IPR031127">
    <property type="entry name" value="E3_UB_ligase_RBR"/>
</dbReference>
<dbReference type="InterPro" id="IPR036855">
    <property type="entry name" value="Znf_CCCH_sf"/>
</dbReference>
<reference evidence="15 16" key="1">
    <citation type="journal article" date="2016" name="Mol. Biol. Evol.">
        <title>Comparative Genomics of Early-Diverging Mushroom-Forming Fungi Provides Insights into the Origins of Lignocellulose Decay Capabilities.</title>
        <authorList>
            <person name="Nagy L.G."/>
            <person name="Riley R."/>
            <person name="Tritt A."/>
            <person name="Adam C."/>
            <person name="Daum C."/>
            <person name="Floudas D."/>
            <person name="Sun H."/>
            <person name="Yadav J.S."/>
            <person name="Pangilinan J."/>
            <person name="Larsson K.H."/>
            <person name="Matsuura K."/>
            <person name="Barry K."/>
            <person name="Labutti K."/>
            <person name="Kuo R."/>
            <person name="Ohm R.A."/>
            <person name="Bhattacharya S.S."/>
            <person name="Shirouzu T."/>
            <person name="Yoshinaga Y."/>
            <person name="Martin F.M."/>
            <person name="Grigoriev I.V."/>
            <person name="Hibbett D.S."/>
        </authorList>
    </citation>
    <scope>NUCLEOTIDE SEQUENCE [LARGE SCALE GENOMIC DNA]</scope>
    <source>
        <strain evidence="15 16">HHB12029</strain>
    </source>
</reference>
<dbReference type="PROSITE" id="PS50103">
    <property type="entry name" value="ZF_C3H1"/>
    <property type="match status" value="3"/>
</dbReference>
<keyword evidence="16" id="KW-1185">Reference proteome</keyword>
<feature type="domain" description="RING-type" evidence="11">
    <location>
        <begin position="687"/>
        <end position="729"/>
    </location>
</feature>
<dbReference type="InterPro" id="IPR000504">
    <property type="entry name" value="RRM_dom"/>
</dbReference>
<dbReference type="InterPro" id="IPR017907">
    <property type="entry name" value="Znf_RING_CS"/>
</dbReference>